<accession>A0ABW6DJA4</accession>
<name>A0ABW6DJA4_9BACT</name>
<sequence length="111" mass="12728">MDGIVLIDGSCRFCRFASKLLKRMVAGKLQIIPETSFISFALPAIDSIKWVVGEEVYMKSDAISRILVNAHWYFQPIRIVFLLPESLLDKVYDWVAKNRLFWGKSVDDCAI</sequence>
<evidence type="ECO:0000313" key="1">
    <source>
        <dbReference type="EMBL" id="MFD3408751.1"/>
    </source>
</evidence>
<gene>
    <name evidence="1" type="ORF">SKC37_08800</name>
</gene>
<dbReference type="Proteomes" id="UP001598019">
    <property type="component" value="Unassembled WGS sequence"/>
</dbReference>
<reference evidence="1 2" key="1">
    <citation type="submission" date="2024-03" db="EMBL/GenBank/DDBJ databases">
        <title>Aquirufa genome sequencing.</title>
        <authorList>
            <person name="Pitt A."/>
            <person name="Hahn M.W."/>
        </authorList>
    </citation>
    <scope>NUCLEOTIDE SEQUENCE [LARGE SCALE GENOMIC DNA]</scope>
    <source>
        <strain evidence="1 2">HETE-83D</strain>
    </source>
</reference>
<keyword evidence="2" id="KW-1185">Reference proteome</keyword>
<protein>
    <submittedName>
        <fullName evidence="1">DCC1-like thiol-disulfide oxidoreductase family protein</fullName>
    </submittedName>
</protein>
<dbReference type="InterPro" id="IPR007263">
    <property type="entry name" value="DCC1-like"/>
</dbReference>
<organism evidence="1 2">
    <name type="scientific">Aquirufa esocilacus</name>
    <dbReference type="NCBI Taxonomy" id="3096513"/>
    <lineage>
        <taxon>Bacteria</taxon>
        <taxon>Pseudomonadati</taxon>
        <taxon>Bacteroidota</taxon>
        <taxon>Cytophagia</taxon>
        <taxon>Cytophagales</taxon>
        <taxon>Flectobacillaceae</taxon>
        <taxon>Aquirufa</taxon>
    </lineage>
</organism>
<dbReference type="EMBL" id="JBBKXX010000003">
    <property type="protein sequence ID" value="MFD3408751.1"/>
    <property type="molecule type" value="Genomic_DNA"/>
</dbReference>
<proteinExistence type="predicted"/>
<dbReference type="Pfam" id="PF04134">
    <property type="entry name" value="DCC1-like"/>
    <property type="match status" value="1"/>
</dbReference>
<comment type="caution">
    <text evidence="1">The sequence shown here is derived from an EMBL/GenBank/DDBJ whole genome shotgun (WGS) entry which is preliminary data.</text>
</comment>
<dbReference type="RefSeq" id="WP_377981128.1">
    <property type="nucleotide sequence ID" value="NZ_JBBKXX010000003.1"/>
</dbReference>
<evidence type="ECO:0000313" key="2">
    <source>
        <dbReference type="Proteomes" id="UP001598019"/>
    </source>
</evidence>